<accession>W0FMX4</accession>
<proteinExistence type="predicted"/>
<dbReference type="EMBL" id="KC246874">
    <property type="protein sequence ID" value="AHF26253.1"/>
    <property type="molecule type" value="Genomic_DNA"/>
</dbReference>
<dbReference type="AlphaFoldDB" id="W0FMX4"/>
<name>W0FMX4_9BACT</name>
<feature type="non-terminal residue" evidence="1">
    <location>
        <position position="48"/>
    </location>
</feature>
<sequence length="48" mass="5487">MLYHGWGCEADPAEAVRYFEKGELAPEFSQRYSLQRAKSALGRAYEFG</sequence>
<protein>
    <recommendedName>
        <fullName evidence="2">SEL1-like repeat protein</fullName>
    </recommendedName>
</protein>
<reference evidence="1" key="1">
    <citation type="journal article" date="2013" name="PLoS ONE">
        <title>Metagenomic insights into the carbohydrate-active enzymes carried by the microorganisms adhering to solid digesta in the rumen of cows.</title>
        <authorList>
            <person name="Wang L."/>
            <person name="Hatem A."/>
            <person name="Catalyurek U.V."/>
            <person name="Morrison M."/>
            <person name="Yu Z."/>
        </authorList>
    </citation>
    <scope>NUCLEOTIDE SEQUENCE</scope>
</reference>
<evidence type="ECO:0000313" key="1">
    <source>
        <dbReference type="EMBL" id="AHF26253.1"/>
    </source>
</evidence>
<evidence type="ECO:0008006" key="2">
    <source>
        <dbReference type="Google" id="ProtNLM"/>
    </source>
</evidence>
<organism evidence="1">
    <name type="scientific">uncultured bacterium Contig1777_n_1791_cl</name>
    <dbReference type="NCBI Taxonomy" id="1393515"/>
    <lineage>
        <taxon>Bacteria</taxon>
        <taxon>environmental samples</taxon>
    </lineage>
</organism>